<evidence type="ECO:0000256" key="4">
    <source>
        <dbReference type="ARBA" id="ARBA00023004"/>
    </source>
</evidence>
<dbReference type="GO" id="GO:0016705">
    <property type="term" value="F:oxidoreductase activity, acting on paired donors, with incorporation or reduction of molecular oxygen"/>
    <property type="evidence" value="ECO:0007669"/>
    <property type="project" value="InterPro"/>
</dbReference>
<proteinExistence type="inferred from homology"/>
<evidence type="ECO:0000256" key="2">
    <source>
        <dbReference type="ARBA" id="ARBA00022723"/>
    </source>
</evidence>
<gene>
    <name evidence="5" type="ORF">PR003_g22550</name>
</gene>
<keyword evidence="2" id="KW-0479">Metal-binding</keyword>
<dbReference type="AlphaFoldDB" id="A0A6A4D8Z8"/>
<reference evidence="5 6" key="1">
    <citation type="submission" date="2018-08" db="EMBL/GenBank/DDBJ databases">
        <title>Genomic investigation of the strawberry pathogen Phytophthora fragariae indicates pathogenicity is determined by transcriptional variation in three key races.</title>
        <authorList>
            <person name="Adams T.M."/>
            <person name="Armitage A.D."/>
            <person name="Sobczyk M.K."/>
            <person name="Bates H.J."/>
            <person name="Dunwell J.M."/>
            <person name="Nellist C.F."/>
            <person name="Harrison R.J."/>
        </authorList>
    </citation>
    <scope>NUCLEOTIDE SEQUENCE [LARGE SCALE GENOMIC DNA]</scope>
    <source>
        <strain evidence="5 6">SCRP333</strain>
    </source>
</reference>
<dbReference type="EMBL" id="QXFT01002248">
    <property type="protein sequence ID" value="KAE9301316.1"/>
    <property type="molecule type" value="Genomic_DNA"/>
</dbReference>
<comment type="caution">
    <text evidence="5">The sequence shown here is derived from an EMBL/GenBank/DDBJ whole genome shotgun (WGS) entry which is preliminary data.</text>
</comment>
<evidence type="ECO:0000313" key="6">
    <source>
        <dbReference type="Proteomes" id="UP000434957"/>
    </source>
</evidence>
<dbReference type="Proteomes" id="UP000434957">
    <property type="component" value="Unassembled WGS sequence"/>
</dbReference>
<evidence type="ECO:0000313" key="5">
    <source>
        <dbReference type="EMBL" id="KAE9301316.1"/>
    </source>
</evidence>
<dbReference type="InterPro" id="IPR036396">
    <property type="entry name" value="Cyt_P450_sf"/>
</dbReference>
<keyword evidence="4" id="KW-0408">Iron</keyword>
<accession>A0A6A4D8Z8</accession>
<evidence type="ECO:0000256" key="3">
    <source>
        <dbReference type="ARBA" id="ARBA00023002"/>
    </source>
</evidence>
<dbReference type="SUPFAM" id="SSF48264">
    <property type="entry name" value="Cytochrome P450"/>
    <property type="match status" value="1"/>
</dbReference>
<dbReference type="GO" id="GO:0020037">
    <property type="term" value="F:heme binding"/>
    <property type="evidence" value="ECO:0007669"/>
    <property type="project" value="InterPro"/>
</dbReference>
<organism evidence="5 6">
    <name type="scientific">Phytophthora rubi</name>
    <dbReference type="NCBI Taxonomy" id="129364"/>
    <lineage>
        <taxon>Eukaryota</taxon>
        <taxon>Sar</taxon>
        <taxon>Stramenopiles</taxon>
        <taxon>Oomycota</taxon>
        <taxon>Peronosporomycetes</taxon>
        <taxon>Peronosporales</taxon>
        <taxon>Peronosporaceae</taxon>
        <taxon>Phytophthora</taxon>
    </lineage>
</organism>
<dbReference type="PANTHER" id="PTHR24296">
    <property type="entry name" value="CYTOCHROME P450"/>
    <property type="match status" value="1"/>
</dbReference>
<protein>
    <recommendedName>
        <fullName evidence="7">Cytochrome P450</fullName>
    </recommendedName>
</protein>
<dbReference type="InterPro" id="IPR001128">
    <property type="entry name" value="Cyt_P450"/>
</dbReference>
<dbReference type="GO" id="GO:0005506">
    <property type="term" value="F:iron ion binding"/>
    <property type="evidence" value="ECO:0007669"/>
    <property type="project" value="InterPro"/>
</dbReference>
<dbReference type="GO" id="GO:0004497">
    <property type="term" value="F:monooxygenase activity"/>
    <property type="evidence" value="ECO:0007669"/>
    <property type="project" value="InterPro"/>
</dbReference>
<dbReference type="Gene3D" id="1.10.630.10">
    <property type="entry name" value="Cytochrome P450"/>
    <property type="match status" value="1"/>
</dbReference>
<keyword evidence="6" id="KW-1185">Reference proteome</keyword>
<sequence length="152" mass="17295">MGLTWALHDAHGMKTFQPFAEAMDEAQFLNGKRFNQPMWYWKLRRWLNVGDEKKLKENVRVINEHLMGIIADAIERRRHRVEEMEAGRPAAMTDKDIASIVLDTMEASGQPVNPVEVRNIAVASIIAGHDSTADCMGWLSHLLSETPRVETK</sequence>
<evidence type="ECO:0008006" key="7">
    <source>
        <dbReference type="Google" id="ProtNLM"/>
    </source>
</evidence>
<comment type="similarity">
    <text evidence="1">Belongs to the cytochrome P450 family.</text>
</comment>
<keyword evidence="3" id="KW-0560">Oxidoreductase</keyword>
<name>A0A6A4D8Z8_9STRA</name>
<evidence type="ECO:0000256" key="1">
    <source>
        <dbReference type="ARBA" id="ARBA00010617"/>
    </source>
</evidence>
<dbReference type="Pfam" id="PF00067">
    <property type="entry name" value="p450"/>
    <property type="match status" value="1"/>
</dbReference>